<evidence type="ECO:0000256" key="2">
    <source>
        <dbReference type="ARBA" id="ARBA00023125"/>
    </source>
</evidence>
<dbReference type="RefSeq" id="WP_092646348.1">
    <property type="nucleotide sequence ID" value="NZ_FNPX01000011.1"/>
</dbReference>
<reference evidence="7" key="1">
    <citation type="submission" date="2016-10" db="EMBL/GenBank/DDBJ databases">
        <authorList>
            <person name="Varghese N."/>
            <person name="Submissions S."/>
        </authorList>
    </citation>
    <scope>NUCLEOTIDE SEQUENCE [LARGE SCALE GENOMIC DNA]</scope>
    <source>
        <strain evidence="7">DSM 100420</strain>
    </source>
</reference>
<dbReference type="SUPFAM" id="SSF48498">
    <property type="entry name" value="Tetracyclin repressor-like, C-terminal domain"/>
    <property type="match status" value="1"/>
</dbReference>
<name>A0A1H3S7H2_9RHOB</name>
<evidence type="ECO:0000313" key="7">
    <source>
        <dbReference type="Proteomes" id="UP000198914"/>
    </source>
</evidence>
<accession>A0A1H3S7H2</accession>
<dbReference type="STRING" id="1244108.SAMN05444004_1117"/>
<gene>
    <name evidence="6" type="ORF">SAMN05444004_1117</name>
</gene>
<dbReference type="AlphaFoldDB" id="A0A1H3S7H2"/>
<dbReference type="Gene3D" id="1.10.357.10">
    <property type="entry name" value="Tetracycline Repressor, domain 2"/>
    <property type="match status" value="1"/>
</dbReference>
<dbReference type="InterPro" id="IPR001647">
    <property type="entry name" value="HTH_TetR"/>
</dbReference>
<dbReference type="SUPFAM" id="SSF46689">
    <property type="entry name" value="Homeodomain-like"/>
    <property type="match status" value="1"/>
</dbReference>
<feature type="DNA-binding region" description="H-T-H motif" evidence="4">
    <location>
        <begin position="28"/>
        <end position="47"/>
    </location>
</feature>
<evidence type="ECO:0000259" key="5">
    <source>
        <dbReference type="PROSITE" id="PS50977"/>
    </source>
</evidence>
<dbReference type="GO" id="GO:0003677">
    <property type="term" value="F:DNA binding"/>
    <property type="evidence" value="ECO:0007669"/>
    <property type="project" value="UniProtKB-UniRule"/>
</dbReference>
<dbReference type="PROSITE" id="PS50977">
    <property type="entry name" value="HTH_TETR_2"/>
    <property type="match status" value="1"/>
</dbReference>
<dbReference type="PANTHER" id="PTHR47506:SF7">
    <property type="entry name" value="TRANSCRIPTIONAL REGULATORY PROTEIN"/>
    <property type="match status" value="1"/>
</dbReference>
<keyword evidence="1" id="KW-0805">Transcription regulation</keyword>
<keyword evidence="3" id="KW-0804">Transcription</keyword>
<dbReference type="PRINTS" id="PR00455">
    <property type="entry name" value="HTHTETR"/>
</dbReference>
<dbReference type="InterPro" id="IPR036271">
    <property type="entry name" value="Tet_transcr_reg_TetR-rel_C_sf"/>
</dbReference>
<organism evidence="6 7">
    <name type="scientific">Jannaschia faecimaris</name>
    <dbReference type="NCBI Taxonomy" id="1244108"/>
    <lineage>
        <taxon>Bacteria</taxon>
        <taxon>Pseudomonadati</taxon>
        <taxon>Pseudomonadota</taxon>
        <taxon>Alphaproteobacteria</taxon>
        <taxon>Rhodobacterales</taxon>
        <taxon>Roseobacteraceae</taxon>
        <taxon>Jannaschia</taxon>
    </lineage>
</organism>
<evidence type="ECO:0000313" key="6">
    <source>
        <dbReference type="EMBL" id="SDZ34043.1"/>
    </source>
</evidence>
<sequence length="192" mass="20402">MKKSEQTRIRLIESASNGFRRAGYAGVGVDSIAKEAGVTSGAFYAHMGSKDGAFRAALCSSLDQVLVTLPKFREEHGDDWPIAFADYYLGTEHRMDTENGCAMAGLSPDVVRAGDDVKQEYAALMRRIALEVAKGIPGDGQQTEKLDKAWAFLSTLIGALTIARAAGSDAVVSRICAAGKSAALAILESRSQ</sequence>
<dbReference type="EMBL" id="FNPX01000011">
    <property type="protein sequence ID" value="SDZ34043.1"/>
    <property type="molecule type" value="Genomic_DNA"/>
</dbReference>
<dbReference type="InterPro" id="IPR009057">
    <property type="entry name" value="Homeodomain-like_sf"/>
</dbReference>
<evidence type="ECO:0000256" key="4">
    <source>
        <dbReference type="PROSITE-ProRule" id="PRU00335"/>
    </source>
</evidence>
<proteinExistence type="predicted"/>
<dbReference type="PANTHER" id="PTHR47506">
    <property type="entry name" value="TRANSCRIPTIONAL REGULATORY PROTEIN"/>
    <property type="match status" value="1"/>
</dbReference>
<protein>
    <submittedName>
        <fullName evidence="6">Transcriptional regulator, TetR family</fullName>
    </submittedName>
</protein>
<keyword evidence="2 4" id="KW-0238">DNA-binding</keyword>
<feature type="domain" description="HTH tetR-type" evidence="5">
    <location>
        <begin position="5"/>
        <end position="65"/>
    </location>
</feature>
<evidence type="ECO:0000256" key="1">
    <source>
        <dbReference type="ARBA" id="ARBA00023015"/>
    </source>
</evidence>
<dbReference type="OrthoDB" id="9811084at2"/>
<keyword evidence="7" id="KW-1185">Reference proteome</keyword>
<dbReference type="Pfam" id="PF00440">
    <property type="entry name" value="TetR_N"/>
    <property type="match status" value="1"/>
</dbReference>
<evidence type="ECO:0000256" key="3">
    <source>
        <dbReference type="ARBA" id="ARBA00023163"/>
    </source>
</evidence>
<dbReference type="Gene3D" id="1.10.10.60">
    <property type="entry name" value="Homeodomain-like"/>
    <property type="match status" value="1"/>
</dbReference>
<dbReference type="Proteomes" id="UP000198914">
    <property type="component" value="Unassembled WGS sequence"/>
</dbReference>